<keyword evidence="8" id="KW-0411">Iron-sulfur</keyword>
<evidence type="ECO:0000256" key="4">
    <source>
        <dbReference type="ARBA" id="ARBA00022679"/>
    </source>
</evidence>
<evidence type="ECO:0000256" key="1">
    <source>
        <dbReference type="ARBA" id="ARBA00001966"/>
    </source>
</evidence>
<protein>
    <recommendedName>
        <fullName evidence="10">tRNA-2-methylthio-N(6)-dimethylallyladenosine synthase</fullName>
        <ecNumber evidence="9">2.8.4.3</ecNumber>
    </recommendedName>
    <alternativeName>
        <fullName evidence="12">(Dimethylallyl)adenosine tRNA methylthiotransferase MiaB</fullName>
    </alternativeName>
    <alternativeName>
        <fullName evidence="11">tRNA-i(6)A37 methylthiotransferase</fullName>
    </alternativeName>
</protein>
<accession>G4WVZ6</accession>
<dbReference type="AlphaFoldDB" id="G4WVZ6"/>
<evidence type="ECO:0000256" key="8">
    <source>
        <dbReference type="ARBA" id="ARBA00023014"/>
    </source>
</evidence>
<dbReference type="PROSITE" id="PS51449">
    <property type="entry name" value="MTTASE_N"/>
    <property type="match status" value="1"/>
</dbReference>
<feature type="domain" description="Radical SAM core" evidence="15">
    <location>
        <begin position="162"/>
        <end position="409"/>
    </location>
</feature>
<dbReference type="PROSITE" id="PS01278">
    <property type="entry name" value="MTTASE_RADICAL"/>
    <property type="match status" value="1"/>
</dbReference>
<dbReference type="PROSITE" id="PS51918">
    <property type="entry name" value="RADICAL_SAM"/>
    <property type="match status" value="1"/>
</dbReference>
<keyword evidence="7" id="KW-0408">Iron</keyword>
<reference evidence="16" key="1">
    <citation type="journal article" date="2004" name="Appl. Environ. Microbiol.">
        <title>Long-chain N-acyltyrosine synthases from environmental DNA.</title>
        <authorList>
            <person name="Brady S.F."/>
            <person name="Chao C.J."/>
            <person name="Clardy J."/>
        </authorList>
    </citation>
    <scope>NUCLEOTIDE SEQUENCE</scope>
</reference>
<evidence type="ECO:0000256" key="9">
    <source>
        <dbReference type="ARBA" id="ARBA00033765"/>
    </source>
</evidence>
<proteinExistence type="predicted"/>
<dbReference type="SFLD" id="SFLDS00029">
    <property type="entry name" value="Radical_SAM"/>
    <property type="match status" value="1"/>
</dbReference>
<dbReference type="FunFam" id="3.40.50.12160:FF:000003">
    <property type="entry name" value="CDK5 regulatory subunit-associated protein 1"/>
    <property type="match status" value="1"/>
</dbReference>
<dbReference type="Gene3D" id="3.80.30.20">
    <property type="entry name" value="tm_1862 like domain"/>
    <property type="match status" value="1"/>
</dbReference>
<dbReference type="GO" id="GO:0046872">
    <property type="term" value="F:metal ion binding"/>
    <property type="evidence" value="ECO:0007669"/>
    <property type="project" value="UniProtKB-KW"/>
</dbReference>
<dbReference type="FunFam" id="3.80.30.20:FF:000001">
    <property type="entry name" value="tRNA-2-methylthio-N(6)-dimethylallyladenosine synthase 2"/>
    <property type="match status" value="1"/>
</dbReference>
<evidence type="ECO:0000256" key="12">
    <source>
        <dbReference type="ARBA" id="ARBA00081141"/>
    </source>
</evidence>
<evidence type="ECO:0000256" key="6">
    <source>
        <dbReference type="ARBA" id="ARBA00022723"/>
    </source>
</evidence>
<keyword evidence="4 16" id="KW-0808">Transferase</keyword>
<name>G4WVZ6_9BACT</name>
<dbReference type="InterPro" id="IPR038135">
    <property type="entry name" value="Methylthiotransferase_N_sf"/>
</dbReference>
<evidence type="ECO:0000256" key="13">
    <source>
        <dbReference type="SAM" id="MobiDB-lite"/>
    </source>
</evidence>
<dbReference type="InterPro" id="IPR006638">
    <property type="entry name" value="Elp3/MiaA/NifB-like_rSAM"/>
</dbReference>
<evidence type="ECO:0000313" key="16">
    <source>
        <dbReference type="EMBL" id="AEQ20598.1"/>
    </source>
</evidence>
<reference evidence="16" key="2">
    <citation type="journal article" date="2011" name="J. Bacteriol.">
        <title>Long-chain N-acyl amino acid synthases are linked to the putative PEP-CTERM/exosortase protein-sorting system in Gram-negative bacteria.</title>
        <authorList>
            <person name="Craig J.W."/>
            <person name="Cherry M.A."/>
            <person name="Brady S.F."/>
        </authorList>
    </citation>
    <scope>NUCLEOTIDE SEQUENCE</scope>
</reference>
<comment type="cofactor">
    <cofactor evidence="1">
        <name>[4Fe-4S] cluster</name>
        <dbReference type="ChEBI" id="CHEBI:49883"/>
    </cofactor>
</comment>
<evidence type="ECO:0000256" key="5">
    <source>
        <dbReference type="ARBA" id="ARBA00022691"/>
    </source>
</evidence>
<organism evidence="16">
    <name type="scientific">uncultured bacterium CSLF42</name>
    <dbReference type="NCBI Taxonomy" id="1091574"/>
    <lineage>
        <taxon>Bacteria</taxon>
        <taxon>environmental samples</taxon>
    </lineage>
</organism>
<dbReference type="InterPro" id="IPR020612">
    <property type="entry name" value="Methylthiotransferase_CS"/>
</dbReference>
<comment type="function">
    <text evidence="2">Catalyzes the methylthiolation of N6-(dimethylallyl)adenosine (i(6)A), leading to the formation of 2-methylthio-N6-(dimethylallyl)adenosine (ms(2)i(6)A) at position 37 in tRNAs that read codons beginning with uridine.</text>
</comment>
<dbReference type="InterPro" id="IPR013848">
    <property type="entry name" value="Methylthiotransferase_N"/>
</dbReference>
<evidence type="ECO:0000259" key="14">
    <source>
        <dbReference type="PROSITE" id="PS51449"/>
    </source>
</evidence>
<dbReference type="Gene3D" id="3.40.50.12160">
    <property type="entry name" value="Methylthiotransferase, N-terminal domain"/>
    <property type="match status" value="1"/>
</dbReference>
<dbReference type="SFLD" id="SFLDG01082">
    <property type="entry name" value="B12-binding_domain_containing"/>
    <property type="match status" value="1"/>
</dbReference>
<dbReference type="SFLD" id="SFLDG01061">
    <property type="entry name" value="methylthiotransferase"/>
    <property type="match status" value="1"/>
</dbReference>
<keyword evidence="3" id="KW-0004">4Fe-4S</keyword>
<dbReference type="InterPro" id="IPR058240">
    <property type="entry name" value="rSAM_sf"/>
</dbReference>
<dbReference type="NCBIfam" id="TIGR01574">
    <property type="entry name" value="miaB-methiolase"/>
    <property type="match status" value="1"/>
</dbReference>
<dbReference type="GO" id="GO:0035597">
    <property type="term" value="F:tRNA-2-methylthio-N(6)-dimethylallyladenosine(37) synthase activity"/>
    <property type="evidence" value="ECO:0007669"/>
    <property type="project" value="UniProtKB-EC"/>
</dbReference>
<dbReference type="InterPro" id="IPR023404">
    <property type="entry name" value="rSAM_horseshoe"/>
</dbReference>
<dbReference type="SMART" id="SM00729">
    <property type="entry name" value="Elp3"/>
    <property type="match status" value="1"/>
</dbReference>
<feature type="region of interest" description="Disordered" evidence="13">
    <location>
        <begin position="131"/>
        <end position="158"/>
    </location>
</feature>
<evidence type="ECO:0000256" key="11">
    <source>
        <dbReference type="ARBA" id="ARBA00080698"/>
    </source>
</evidence>
<evidence type="ECO:0000256" key="3">
    <source>
        <dbReference type="ARBA" id="ARBA00022485"/>
    </source>
</evidence>
<dbReference type="InterPro" id="IPR007197">
    <property type="entry name" value="rSAM"/>
</dbReference>
<dbReference type="EMBL" id="JF429416">
    <property type="protein sequence ID" value="AEQ20598.1"/>
    <property type="molecule type" value="Genomic_DNA"/>
</dbReference>
<dbReference type="CDD" id="cd01335">
    <property type="entry name" value="Radical_SAM"/>
    <property type="match status" value="1"/>
</dbReference>
<dbReference type="SUPFAM" id="SSF102114">
    <property type="entry name" value="Radical SAM enzymes"/>
    <property type="match status" value="1"/>
</dbReference>
<dbReference type="GO" id="GO:0005829">
    <property type="term" value="C:cytosol"/>
    <property type="evidence" value="ECO:0007669"/>
    <property type="project" value="TreeGrafter"/>
</dbReference>
<evidence type="ECO:0000259" key="15">
    <source>
        <dbReference type="PROSITE" id="PS51918"/>
    </source>
</evidence>
<evidence type="ECO:0000256" key="7">
    <source>
        <dbReference type="ARBA" id="ARBA00023004"/>
    </source>
</evidence>
<dbReference type="NCBIfam" id="TIGR00089">
    <property type="entry name" value="MiaB/RimO family radical SAM methylthiotransferase"/>
    <property type="match status" value="1"/>
</dbReference>
<keyword evidence="5" id="KW-0949">S-adenosyl-L-methionine</keyword>
<dbReference type="InterPro" id="IPR005839">
    <property type="entry name" value="Methylthiotransferase"/>
</dbReference>
<sequence length="409" mass="46537">MKYFVYSYGCQMNTADSEEMAQPLMERGFLSTGRLQEADIVLMNTCTVRDQAEHRADSNIGRLRIWKEKDPNRILIVAGCAASRWGESIKKKYPFIDLVSPATRIEQFPEAVAQVLKERWNWHAEMPTSFTQGRKNEGAEPPEILTSPRRRPADPSVSGSWFGDENTAYVTIMRGCNYACSYCIVPQVRGRELYRPMLQILDEIRQKAAEGHKDVMLLGQTVNSYFYRSGGSEDQRIGARSSVVPPNLRPADPVVDFSDLLRAVNALDDIESIRFMSPHPRHMRPNVIQTMAECDKVARHIHLPVQSGSDRMLASMKRLYTRQEYLEIVKRLRTAIPNLEITTDIIVGYPGETEDDFQQTLSLLDDVRFDALFAFKYSPRPGTASAAVEDDVTEDVKEARHQRVLAWLS</sequence>
<evidence type="ECO:0000256" key="2">
    <source>
        <dbReference type="ARBA" id="ARBA00003234"/>
    </source>
</evidence>
<dbReference type="EC" id="2.8.4.3" evidence="9"/>
<keyword evidence="6" id="KW-0479">Metal-binding</keyword>
<feature type="domain" description="MTTase N-terminal" evidence="14">
    <location>
        <begin position="1"/>
        <end position="117"/>
    </location>
</feature>
<dbReference type="Pfam" id="PF00919">
    <property type="entry name" value="UPF0004"/>
    <property type="match status" value="1"/>
</dbReference>
<dbReference type="Pfam" id="PF04055">
    <property type="entry name" value="Radical_SAM"/>
    <property type="match status" value="1"/>
</dbReference>
<dbReference type="GO" id="GO:0051539">
    <property type="term" value="F:4 iron, 4 sulfur cluster binding"/>
    <property type="evidence" value="ECO:0007669"/>
    <property type="project" value="UniProtKB-KW"/>
</dbReference>
<evidence type="ECO:0000256" key="10">
    <source>
        <dbReference type="ARBA" id="ARBA00068570"/>
    </source>
</evidence>
<dbReference type="PANTHER" id="PTHR43020:SF2">
    <property type="entry name" value="MITOCHONDRIAL TRNA METHYLTHIOTRANSFERASE CDK5RAP1"/>
    <property type="match status" value="1"/>
</dbReference>
<dbReference type="PANTHER" id="PTHR43020">
    <property type="entry name" value="CDK5 REGULATORY SUBUNIT-ASSOCIATED PROTEIN 1"/>
    <property type="match status" value="1"/>
</dbReference>